<proteinExistence type="predicted"/>
<evidence type="ECO:0000313" key="2">
    <source>
        <dbReference type="Proteomes" id="UP001320691"/>
    </source>
</evidence>
<sequence length="129" mass="13914">MNAQTEEGTMLWMVMMAQAVAGDAGYEQVRALAQRDEASLAPAAYTEMLDSMSRVGGASFTRCMPTPAPETLAPFTVVLQLDAQGKVVRTWREGDEAVARCVDAGFAGKTLFVPPKAPFHAAFEFQVQP</sequence>
<name>A0AAW5PDA9_9GAMM</name>
<comment type="caution">
    <text evidence="1">The sequence shown here is derived from an EMBL/GenBank/DDBJ whole genome shotgun (WGS) entry which is preliminary data.</text>
</comment>
<protein>
    <submittedName>
        <fullName evidence="1">Uncharacterized protein</fullName>
    </submittedName>
</protein>
<evidence type="ECO:0000313" key="1">
    <source>
        <dbReference type="EMBL" id="MCS4278285.1"/>
    </source>
</evidence>
<accession>A0AAW5PDA9</accession>
<dbReference type="Proteomes" id="UP001320691">
    <property type="component" value="Unassembled WGS sequence"/>
</dbReference>
<dbReference type="AlphaFoldDB" id="A0AAW5PDA9"/>
<organism evidence="1 2">
    <name type="scientific">Stenotrophomonas rhizophila</name>
    <dbReference type="NCBI Taxonomy" id="216778"/>
    <lineage>
        <taxon>Bacteria</taxon>
        <taxon>Pseudomonadati</taxon>
        <taxon>Pseudomonadota</taxon>
        <taxon>Gammaproteobacteria</taxon>
        <taxon>Lysobacterales</taxon>
        <taxon>Lysobacteraceae</taxon>
        <taxon>Stenotrophomonas</taxon>
    </lineage>
</organism>
<dbReference type="EMBL" id="JANUEK010000001">
    <property type="protein sequence ID" value="MCS4278285.1"/>
    <property type="molecule type" value="Genomic_DNA"/>
</dbReference>
<reference evidence="1" key="1">
    <citation type="submission" date="2022-08" db="EMBL/GenBank/DDBJ databases">
        <title>Genomic analyses of the natural microbiome of Caenorhabditis elegans.</title>
        <authorList>
            <person name="Samuel B."/>
        </authorList>
    </citation>
    <scope>NUCLEOTIDE SEQUENCE</scope>
    <source>
        <strain evidence="1">BIGb0277</strain>
    </source>
</reference>
<gene>
    <name evidence="1" type="ORF">M2412_000246</name>
</gene>